<organism evidence="2 3">
    <name type="scientific">Photobacterium carnosum</name>
    <dbReference type="NCBI Taxonomy" id="2023717"/>
    <lineage>
        <taxon>Bacteria</taxon>
        <taxon>Pseudomonadati</taxon>
        <taxon>Pseudomonadota</taxon>
        <taxon>Gammaproteobacteria</taxon>
        <taxon>Vibrionales</taxon>
        <taxon>Vibrionaceae</taxon>
        <taxon>Photobacterium</taxon>
    </lineage>
</organism>
<keyword evidence="1" id="KW-0472">Membrane</keyword>
<name>A0A2N4ULS5_9GAMM</name>
<evidence type="ECO:0000313" key="3">
    <source>
        <dbReference type="Proteomes" id="UP000234420"/>
    </source>
</evidence>
<dbReference type="Proteomes" id="UP000234420">
    <property type="component" value="Unassembled WGS sequence"/>
</dbReference>
<keyword evidence="3" id="KW-1185">Reference proteome</keyword>
<gene>
    <name evidence="2" type="ORF">CIK00_20910</name>
</gene>
<evidence type="ECO:0000256" key="1">
    <source>
        <dbReference type="SAM" id="Phobius"/>
    </source>
</evidence>
<comment type="caution">
    <text evidence="2">The sequence shown here is derived from an EMBL/GenBank/DDBJ whole genome shotgun (WGS) entry which is preliminary data.</text>
</comment>
<reference evidence="2 3" key="1">
    <citation type="journal article" date="2018" name="Syst. Appl. Microbiol.">
        <title>Photobacterium carnosum sp. nov., isolated from spoiled modified atmosphere packaged poultry meat.</title>
        <authorList>
            <person name="Hilgarth M."/>
            <person name="Fuertes S."/>
            <person name="Ehrmann M."/>
            <person name="Vogel R.F."/>
        </authorList>
    </citation>
    <scope>NUCLEOTIDE SEQUENCE [LARGE SCALE GENOMIC DNA]</scope>
    <source>
        <strain evidence="2 3">TMW 2.2021</strain>
    </source>
</reference>
<dbReference type="RefSeq" id="WP_101770480.1">
    <property type="nucleotide sequence ID" value="NZ_NPIB01000056.1"/>
</dbReference>
<proteinExistence type="predicted"/>
<dbReference type="GeneID" id="69967039"/>
<dbReference type="AlphaFoldDB" id="A0A2N4ULS5"/>
<keyword evidence="1" id="KW-0812">Transmembrane</keyword>
<keyword evidence="1" id="KW-1133">Transmembrane helix</keyword>
<evidence type="ECO:0000313" key="2">
    <source>
        <dbReference type="EMBL" id="PLC55970.1"/>
    </source>
</evidence>
<dbReference type="EMBL" id="NPIB01000056">
    <property type="protein sequence ID" value="PLC55970.1"/>
    <property type="molecule type" value="Genomic_DNA"/>
</dbReference>
<feature type="transmembrane region" description="Helical" evidence="1">
    <location>
        <begin position="74"/>
        <end position="99"/>
    </location>
</feature>
<sequence>MNQEQKIYALMACAEDHQKIIDESIQEFKTANQQELAQLSAKQKQLHDEHRIVMKDLRRLAEKASENNFQRLGWMWFIQTLLASLLVVSLSVGGVIWFVNHKSDEIIKMNYTVEKLSKKGGEAEIHSCRRDNGKVYPCVRVMTKWGGYGNNRDLYIIDPK</sequence>
<accession>A0A2N4ULS5</accession>
<protein>
    <submittedName>
        <fullName evidence="2">Uncharacterized protein</fullName>
    </submittedName>
</protein>